<dbReference type="Proteomes" id="UP000000852">
    <property type="component" value="Chromosome"/>
</dbReference>
<dbReference type="GO" id="GO:0005975">
    <property type="term" value="P:carbohydrate metabolic process"/>
    <property type="evidence" value="ECO:0007669"/>
    <property type="project" value="TreeGrafter"/>
</dbReference>
<dbReference type="eggNOG" id="COG1649">
    <property type="taxonomic scope" value="Bacteria"/>
</dbReference>
<dbReference type="STRING" id="485917.Phep_2210"/>
<protein>
    <submittedName>
        <fullName evidence="4">Sialate O-acetylesterase</fullName>
        <ecNumber evidence="4">3.1.1.53</ecNumber>
    </submittedName>
</protein>
<dbReference type="InterPro" id="IPR005181">
    <property type="entry name" value="SASA"/>
</dbReference>
<keyword evidence="2" id="KW-0732">Signal</keyword>
<dbReference type="InterPro" id="IPR013783">
    <property type="entry name" value="Ig-like_fold"/>
</dbReference>
<feature type="signal peptide" evidence="2">
    <location>
        <begin position="1"/>
        <end position="22"/>
    </location>
</feature>
<dbReference type="RefSeq" id="WP_015808027.1">
    <property type="nucleotide sequence ID" value="NC_013061.1"/>
</dbReference>
<feature type="chain" id="PRO_5002974276" evidence="2">
    <location>
        <begin position="23"/>
        <end position="466"/>
    </location>
</feature>
<sequence>MKPSKFLLLLCTALLFSLNTFSKVTLPAIISSGMVLQQQSNVALWGKAKAGSKVTITTSWNQKAYLATTAKDGSWKLSVPTPKAGGPYTITFNDGEKLVLNDILIGEVWLCSGQSNMEMPVKGFGNQPITNSNELLSDADEPGVRLFRIEKNMSRTPLTELNAKWEHSNSETTGQFSAVGYQFARMLQQKLKVPVGIIQSAYGGTIIEAWMDKKSFAGFTDVKIPADTVKMIKNEPFVLFNAMINPIVGFNIKGALWYQGENNWFTPDTYDKKMEAMVKEWRSIWGCGDFSFYYVQLAPNAYPNGKDKLPVIYEKQAKAMQLIPNSGMAVSVDAGSQTTIHPPDKTIISKRLLYWALNKTYGKKGVAYSGPVYQSLKISDNKAIVSFSEIPIGLTAYNKPLISFEIAGADQVFHPAAATISGKTVVVQSDEVKSPVAVRYAFKDRAEGNLYNAEGLPAAPFRTDSW</sequence>
<reference evidence="4 5" key="1">
    <citation type="journal article" date="2009" name="Stand. Genomic Sci.">
        <title>Complete genome sequence of Pedobacter heparinus type strain (HIM 762-3).</title>
        <authorList>
            <person name="Han C."/>
            <person name="Spring S."/>
            <person name="Lapidus A."/>
            <person name="Del Rio T.G."/>
            <person name="Tice H."/>
            <person name="Copeland A."/>
            <person name="Cheng J.F."/>
            <person name="Lucas S."/>
            <person name="Chen F."/>
            <person name="Nolan M."/>
            <person name="Bruce D."/>
            <person name="Goodwin L."/>
            <person name="Pitluck S."/>
            <person name="Ivanova N."/>
            <person name="Mavromatis K."/>
            <person name="Mikhailova N."/>
            <person name="Pati A."/>
            <person name="Chen A."/>
            <person name="Palaniappan K."/>
            <person name="Land M."/>
            <person name="Hauser L."/>
            <person name="Chang Y.J."/>
            <person name="Jeffries C.C."/>
            <person name="Saunders E."/>
            <person name="Chertkov O."/>
            <person name="Brettin T."/>
            <person name="Goker M."/>
            <person name="Rohde M."/>
            <person name="Bristow J."/>
            <person name="Eisen J.A."/>
            <person name="Markowitz V."/>
            <person name="Hugenholtz P."/>
            <person name="Kyrpides N.C."/>
            <person name="Klenk H.P."/>
            <person name="Detter J.C."/>
        </authorList>
    </citation>
    <scope>NUCLEOTIDE SEQUENCE [LARGE SCALE GENOMIC DNA]</scope>
    <source>
        <strain evidence="5">ATCC 13125 / DSM 2366 / CIP 104194 / JCM 7457 / NBRC 12017 / NCIMB 9290 / NRRL B-14731 / HIM 762-3</strain>
    </source>
</reference>
<organism evidence="4 5">
    <name type="scientific">Pedobacter heparinus (strain ATCC 13125 / DSM 2366 / CIP 104194 / JCM 7457 / NBRC 12017 / NCIMB 9290 / NRRL B-14731 / HIM 762-3)</name>
    <dbReference type="NCBI Taxonomy" id="485917"/>
    <lineage>
        <taxon>Bacteria</taxon>
        <taxon>Pseudomonadati</taxon>
        <taxon>Bacteroidota</taxon>
        <taxon>Sphingobacteriia</taxon>
        <taxon>Sphingobacteriales</taxon>
        <taxon>Sphingobacteriaceae</taxon>
        <taxon>Pedobacter</taxon>
    </lineage>
</organism>
<dbReference type="KEGG" id="phe:Phep_2210"/>
<accession>C6XXZ6</accession>
<dbReference type="InterPro" id="IPR039329">
    <property type="entry name" value="SIAE"/>
</dbReference>
<proteinExistence type="predicted"/>
<evidence type="ECO:0000256" key="2">
    <source>
        <dbReference type="SAM" id="SignalP"/>
    </source>
</evidence>
<evidence type="ECO:0000313" key="5">
    <source>
        <dbReference type="Proteomes" id="UP000000852"/>
    </source>
</evidence>
<dbReference type="GO" id="GO:0001681">
    <property type="term" value="F:sialate O-acetylesterase activity"/>
    <property type="evidence" value="ECO:0007669"/>
    <property type="project" value="UniProtKB-EC"/>
</dbReference>
<evidence type="ECO:0000313" key="4">
    <source>
        <dbReference type="EMBL" id="ACU04414.1"/>
    </source>
</evidence>
<dbReference type="PANTHER" id="PTHR22901:SF0">
    <property type="entry name" value="SIALATE O-ACETYLESTERASE"/>
    <property type="match status" value="1"/>
</dbReference>
<dbReference type="HOGENOM" id="CLU_015150_0_0_10"/>
<feature type="domain" description="Sialate O-acetylesterase" evidence="3">
    <location>
        <begin position="107"/>
        <end position="328"/>
    </location>
</feature>
<keyword evidence="1 4" id="KW-0378">Hydrolase</keyword>
<dbReference type="Gene3D" id="3.40.50.1110">
    <property type="entry name" value="SGNH hydrolase"/>
    <property type="match status" value="1"/>
</dbReference>
<dbReference type="OrthoDB" id="9816001at2"/>
<dbReference type="AlphaFoldDB" id="C6XXZ6"/>
<dbReference type="EMBL" id="CP001681">
    <property type="protein sequence ID" value="ACU04414.1"/>
    <property type="molecule type" value="Genomic_DNA"/>
</dbReference>
<dbReference type="PANTHER" id="PTHR22901">
    <property type="entry name" value="SIALATE O-ACETYLESTERASE"/>
    <property type="match status" value="1"/>
</dbReference>
<evidence type="ECO:0000256" key="1">
    <source>
        <dbReference type="ARBA" id="ARBA00022801"/>
    </source>
</evidence>
<dbReference type="Pfam" id="PF03629">
    <property type="entry name" value="SASA"/>
    <property type="match status" value="1"/>
</dbReference>
<gene>
    <name evidence="4" type="ordered locus">Phep_2210</name>
</gene>
<dbReference type="InterPro" id="IPR036514">
    <property type="entry name" value="SGNH_hydro_sf"/>
</dbReference>
<dbReference type="EC" id="3.1.1.53" evidence="4"/>
<dbReference type="SUPFAM" id="SSF52266">
    <property type="entry name" value="SGNH hydrolase"/>
    <property type="match status" value="1"/>
</dbReference>
<keyword evidence="5" id="KW-1185">Reference proteome</keyword>
<dbReference type="Gene3D" id="2.60.40.10">
    <property type="entry name" value="Immunoglobulins"/>
    <property type="match status" value="1"/>
</dbReference>
<name>C6XXZ6_PEDHD</name>
<evidence type="ECO:0000259" key="3">
    <source>
        <dbReference type="Pfam" id="PF03629"/>
    </source>
</evidence>